<evidence type="ECO:0000313" key="1">
    <source>
        <dbReference type="EMBL" id="UOX32291.1"/>
    </source>
</evidence>
<keyword evidence="2" id="KW-1185">Reference proteome</keyword>
<dbReference type="RefSeq" id="WP_246914867.1">
    <property type="nucleotide sequence ID" value="NZ_CP090145.1"/>
</dbReference>
<reference evidence="1" key="1">
    <citation type="submission" date="2021-12" db="EMBL/GenBank/DDBJ databases">
        <authorList>
            <person name="Cha I.-T."/>
            <person name="Lee K.-E."/>
            <person name="Park S.-J."/>
        </authorList>
    </citation>
    <scope>NUCLEOTIDE SEQUENCE</scope>
    <source>
        <strain evidence="1">YSM-43</strain>
    </source>
</reference>
<organism evidence="1 2">
    <name type="scientific">Flavobacterium sediminilitoris</name>
    <dbReference type="NCBI Taxonomy" id="2024526"/>
    <lineage>
        <taxon>Bacteria</taxon>
        <taxon>Pseudomonadati</taxon>
        <taxon>Bacteroidota</taxon>
        <taxon>Flavobacteriia</taxon>
        <taxon>Flavobacteriales</taxon>
        <taxon>Flavobacteriaceae</taxon>
        <taxon>Flavobacterium</taxon>
    </lineage>
</organism>
<evidence type="ECO:0000313" key="2">
    <source>
        <dbReference type="Proteomes" id="UP000830454"/>
    </source>
</evidence>
<dbReference type="EMBL" id="CP090145">
    <property type="protein sequence ID" value="UOX32291.1"/>
    <property type="molecule type" value="Genomic_DNA"/>
</dbReference>
<accession>A0ABY4HHH9</accession>
<reference evidence="1" key="2">
    <citation type="submission" date="2022-04" db="EMBL/GenBank/DDBJ databases">
        <title>Complete Genome Sequence of Flavobacterium sediminilitoris YSM-43, Isolated from a Tidal Sediment.</title>
        <authorList>
            <person name="Lee P.A."/>
        </authorList>
    </citation>
    <scope>NUCLEOTIDE SEQUENCE</scope>
    <source>
        <strain evidence="1">YSM-43</strain>
    </source>
</reference>
<dbReference type="Proteomes" id="UP000830454">
    <property type="component" value="Chromosome"/>
</dbReference>
<proteinExistence type="predicted"/>
<protein>
    <submittedName>
        <fullName evidence="1">Uncharacterized protein</fullName>
    </submittedName>
</protein>
<gene>
    <name evidence="1" type="ORF">LXD69_09510</name>
</gene>
<name>A0ABY4HHH9_9FLAO</name>
<sequence length="86" mass="9663">MNIDPLAEQMRRHSSYGYAFNSPMAFTDTDGMWLGNPFKGFITRAKAAVKDYAYATVAKTYSTTKIYIGQKANEVKNSVPDFLLLI</sequence>